<dbReference type="InterPro" id="IPR011009">
    <property type="entry name" value="Kinase-like_dom_sf"/>
</dbReference>
<keyword evidence="14" id="KW-1185">Reference proteome</keyword>
<dbReference type="PROSITE" id="PS51178">
    <property type="entry name" value="PASTA"/>
    <property type="match status" value="4"/>
</dbReference>
<evidence type="ECO:0000256" key="2">
    <source>
        <dbReference type="ARBA" id="ARBA00022527"/>
    </source>
</evidence>
<dbReference type="Pfam" id="PF03793">
    <property type="entry name" value="PASTA"/>
    <property type="match status" value="4"/>
</dbReference>
<dbReference type="PROSITE" id="PS00108">
    <property type="entry name" value="PROTEIN_KINASE_ST"/>
    <property type="match status" value="1"/>
</dbReference>
<evidence type="ECO:0000259" key="11">
    <source>
        <dbReference type="PROSITE" id="PS50011"/>
    </source>
</evidence>
<dbReference type="Gene3D" id="3.30.200.20">
    <property type="entry name" value="Phosphorylase Kinase, domain 1"/>
    <property type="match status" value="1"/>
</dbReference>
<feature type="domain" description="Protein kinase" evidence="11">
    <location>
        <begin position="17"/>
        <end position="283"/>
    </location>
</feature>
<keyword evidence="10" id="KW-0472">Membrane</keyword>
<dbReference type="Gene3D" id="3.30.10.20">
    <property type="match status" value="4"/>
</dbReference>
<dbReference type="OrthoDB" id="9762169at2"/>
<keyword evidence="10" id="KW-0812">Transmembrane</keyword>
<dbReference type="InterPro" id="IPR008271">
    <property type="entry name" value="Ser/Thr_kinase_AS"/>
</dbReference>
<comment type="catalytic activity">
    <reaction evidence="8">
        <text>L-seryl-[protein] + ATP = O-phospho-L-seryl-[protein] + ADP + H(+)</text>
        <dbReference type="Rhea" id="RHEA:17989"/>
        <dbReference type="Rhea" id="RHEA-COMP:9863"/>
        <dbReference type="Rhea" id="RHEA-COMP:11604"/>
        <dbReference type="ChEBI" id="CHEBI:15378"/>
        <dbReference type="ChEBI" id="CHEBI:29999"/>
        <dbReference type="ChEBI" id="CHEBI:30616"/>
        <dbReference type="ChEBI" id="CHEBI:83421"/>
        <dbReference type="ChEBI" id="CHEBI:456216"/>
        <dbReference type="EC" id="2.7.11.1"/>
    </reaction>
</comment>
<dbReference type="GO" id="GO:0004674">
    <property type="term" value="F:protein serine/threonine kinase activity"/>
    <property type="evidence" value="ECO:0007669"/>
    <property type="project" value="UniProtKB-KW"/>
</dbReference>
<dbReference type="SUPFAM" id="SSF56112">
    <property type="entry name" value="Protein kinase-like (PK-like)"/>
    <property type="match status" value="1"/>
</dbReference>
<dbReference type="EC" id="2.7.11.1" evidence="1"/>
<feature type="domain" description="PASTA" evidence="12">
    <location>
        <begin position="524"/>
        <end position="591"/>
    </location>
</feature>
<evidence type="ECO:0000256" key="9">
    <source>
        <dbReference type="SAM" id="MobiDB-lite"/>
    </source>
</evidence>
<evidence type="ECO:0000256" key="3">
    <source>
        <dbReference type="ARBA" id="ARBA00022679"/>
    </source>
</evidence>
<dbReference type="RefSeq" id="WP_157683209.1">
    <property type="nucleotide sequence ID" value="NZ_LT629772.1"/>
</dbReference>
<dbReference type="STRING" id="630515.SAMN04489812_0928"/>
<dbReference type="FunFam" id="3.30.200.20:FF:000035">
    <property type="entry name" value="Serine/threonine protein kinase Stk1"/>
    <property type="match status" value="1"/>
</dbReference>
<dbReference type="GO" id="GO:0045717">
    <property type="term" value="P:negative regulation of fatty acid biosynthetic process"/>
    <property type="evidence" value="ECO:0007669"/>
    <property type="project" value="UniProtKB-ARBA"/>
</dbReference>
<evidence type="ECO:0000256" key="4">
    <source>
        <dbReference type="ARBA" id="ARBA00022741"/>
    </source>
</evidence>
<feature type="region of interest" description="Disordered" evidence="9">
    <location>
        <begin position="339"/>
        <end position="358"/>
    </location>
</feature>
<dbReference type="PANTHER" id="PTHR43289">
    <property type="entry name" value="MITOGEN-ACTIVATED PROTEIN KINASE KINASE KINASE 20-RELATED"/>
    <property type="match status" value="1"/>
</dbReference>
<dbReference type="PANTHER" id="PTHR43289:SF34">
    <property type="entry name" value="SERINE_THREONINE-PROTEIN KINASE YBDM-RELATED"/>
    <property type="match status" value="1"/>
</dbReference>
<dbReference type="InterPro" id="IPR005543">
    <property type="entry name" value="PASTA_dom"/>
</dbReference>
<keyword evidence="5 13" id="KW-0418">Kinase</keyword>
<evidence type="ECO:0000256" key="8">
    <source>
        <dbReference type="ARBA" id="ARBA00048679"/>
    </source>
</evidence>
<dbReference type="PROSITE" id="PS50011">
    <property type="entry name" value="PROTEIN_KINASE_DOM"/>
    <property type="match status" value="1"/>
</dbReference>
<feature type="transmembrane region" description="Helical" evidence="10">
    <location>
        <begin position="435"/>
        <end position="456"/>
    </location>
</feature>
<feature type="domain" description="PASTA" evidence="12">
    <location>
        <begin position="658"/>
        <end position="723"/>
    </location>
</feature>
<dbReference type="EMBL" id="LT629772">
    <property type="protein sequence ID" value="SDS11570.1"/>
    <property type="molecule type" value="Genomic_DNA"/>
</dbReference>
<feature type="domain" description="PASTA" evidence="12">
    <location>
        <begin position="592"/>
        <end position="657"/>
    </location>
</feature>
<evidence type="ECO:0000259" key="12">
    <source>
        <dbReference type="PROSITE" id="PS51178"/>
    </source>
</evidence>
<dbReference type="Pfam" id="PF00069">
    <property type="entry name" value="Pkinase"/>
    <property type="match status" value="1"/>
</dbReference>
<keyword evidence="10" id="KW-1133">Transmembrane helix</keyword>
<evidence type="ECO:0000256" key="10">
    <source>
        <dbReference type="SAM" id="Phobius"/>
    </source>
</evidence>
<dbReference type="Gene3D" id="1.10.510.10">
    <property type="entry name" value="Transferase(Phosphotransferase) domain 1"/>
    <property type="match status" value="1"/>
</dbReference>
<evidence type="ECO:0000256" key="5">
    <source>
        <dbReference type="ARBA" id="ARBA00022777"/>
    </source>
</evidence>
<evidence type="ECO:0000256" key="6">
    <source>
        <dbReference type="ARBA" id="ARBA00022840"/>
    </source>
</evidence>
<keyword evidence="2 13" id="KW-0723">Serine/threonine-protein kinase</keyword>
<evidence type="ECO:0000256" key="7">
    <source>
        <dbReference type="ARBA" id="ARBA00047899"/>
    </source>
</evidence>
<dbReference type="CDD" id="cd14014">
    <property type="entry name" value="STKc_PknB_like"/>
    <property type="match status" value="1"/>
</dbReference>
<keyword evidence="6" id="KW-0067">ATP-binding</keyword>
<keyword evidence="4" id="KW-0547">Nucleotide-binding</keyword>
<sequence>MTSTSDPLVGHVLDGRYQVLDRVARGGMATVYRATDTRLGRMVAVKVMHVGLGDDADFARKFDREARSAARLSHPHVVSVFDQGDDAGRPYIVMELVEGRTLRSVISRESPLTPIRALTMIEPVLSALAAAHEAGLVHRDIKPENVLISERGEIKVGDFGLARAVTAQTSTATAGLLIGTVSYLPPELVVSGKADARSDVYSTGVVLFELLTGRKPHTGETPIQVAYAHVHNDVPAPSTFQTAGPIPDYVDALIARATARDADARPHDAKILLAQVRRVRSALQAGLRSDPELSQDLTVPLLALRQQRARDAADEVDPYASTTAIGPALEAAALQERAEFAAQPQQPRAEQIRAEQIRPAVDPTPAAYAEDEQEFTPTDIRFLSGPSTPAHLSSPSTEDSASSQLSPIDVDDDRDVRRRRPNQPVHRPRHRFRGWIVLILVLLLTAVAAAAGWYLAKGRFTSAPALTSMPQAQAKIIAREAGLQIAFAKDYSETVPKGNVINTSPQPGGKILRGGEIDATVSRGPERYPMPTVAGLTEDSAVAALDRQHLRSGTVHTDYSESVDKGLVIKASETPGDQLKPDSRIDLVISAGPRPITITDYTGRPADQAAAALKDAGFTVKIKNKHSATVPPGAVIKQSPDDGEGHKDDRVTLVTSLGPVMVTVPTVKSMGVEAAKKTLEDKGFTVRTNKSGVLFLGLGYVAASDPAGGTKAPKGSTITLSLV</sequence>
<dbReference type="FunFam" id="1.10.510.10:FF:000021">
    <property type="entry name" value="Serine/threonine protein kinase"/>
    <property type="match status" value="1"/>
</dbReference>
<comment type="catalytic activity">
    <reaction evidence="7">
        <text>L-threonyl-[protein] + ATP = O-phospho-L-threonyl-[protein] + ADP + H(+)</text>
        <dbReference type="Rhea" id="RHEA:46608"/>
        <dbReference type="Rhea" id="RHEA-COMP:11060"/>
        <dbReference type="Rhea" id="RHEA-COMP:11605"/>
        <dbReference type="ChEBI" id="CHEBI:15378"/>
        <dbReference type="ChEBI" id="CHEBI:30013"/>
        <dbReference type="ChEBI" id="CHEBI:30616"/>
        <dbReference type="ChEBI" id="CHEBI:61977"/>
        <dbReference type="ChEBI" id="CHEBI:456216"/>
        <dbReference type="EC" id="2.7.11.1"/>
    </reaction>
</comment>
<keyword evidence="3" id="KW-0808">Transferase</keyword>
<dbReference type="InterPro" id="IPR000719">
    <property type="entry name" value="Prot_kinase_dom"/>
</dbReference>
<feature type="compositionally biased region" description="Polar residues" evidence="9">
    <location>
        <begin position="385"/>
        <end position="406"/>
    </location>
</feature>
<evidence type="ECO:0000313" key="13">
    <source>
        <dbReference type="EMBL" id="SDS11570.1"/>
    </source>
</evidence>
<feature type="region of interest" description="Disordered" evidence="9">
    <location>
        <begin position="379"/>
        <end position="426"/>
    </location>
</feature>
<organism evidence="13 14">
    <name type="scientific">Microlunatus soli</name>
    <dbReference type="NCBI Taxonomy" id="630515"/>
    <lineage>
        <taxon>Bacteria</taxon>
        <taxon>Bacillati</taxon>
        <taxon>Actinomycetota</taxon>
        <taxon>Actinomycetes</taxon>
        <taxon>Propionibacteriales</taxon>
        <taxon>Propionibacteriaceae</taxon>
        <taxon>Microlunatus</taxon>
    </lineage>
</organism>
<feature type="compositionally biased region" description="Basic residues" evidence="9">
    <location>
        <begin position="417"/>
        <end position="426"/>
    </location>
</feature>
<reference evidence="13 14" key="1">
    <citation type="submission" date="2016-10" db="EMBL/GenBank/DDBJ databases">
        <authorList>
            <person name="de Groot N.N."/>
        </authorList>
    </citation>
    <scope>NUCLEOTIDE SEQUENCE [LARGE SCALE GENOMIC DNA]</scope>
    <source>
        <strain evidence="13 14">DSM 21800</strain>
    </source>
</reference>
<dbReference type="GO" id="GO:0005524">
    <property type="term" value="F:ATP binding"/>
    <property type="evidence" value="ECO:0007669"/>
    <property type="project" value="UniProtKB-KW"/>
</dbReference>
<dbReference type="CDD" id="cd06577">
    <property type="entry name" value="PASTA_pknB"/>
    <property type="match status" value="4"/>
</dbReference>
<dbReference type="AlphaFoldDB" id="A0A1H1PKF1"/>
<evidence type="ECO:0000256" key="1">
    <source>
        <dbReference type="ARBA" id="ARBA00012513"/>
    </source>
</evidence>
<dbReference type="SMART" id="SM00740">
    <property type="entry name" value="PASTA"/>
    <property type="match status" value="4"/>
</dbReference>
<dbReference type="Proteomes" id="UP000199103">
    <property type="component" value="Chromosome I"/>
</dbReference>
<evidence type="ECO:0000313" key="14">
    <source>
        <dbReference type="Proteomes" id="UP000199103"/>
    </source>
</evidence>
<proteinExistence type="predicted"/>
<feature type="domain" description="PASTA" evidence="12">
    <location>
        <begin position="461"/>
        <end position="523"/>
    </location>
</feature>
<name>A0A1H1PKF1_9ACTN</name>
<dbReference type="SMART" id="SM00220">
    <property type="entry name" value="S_TKc"/>
    <property type="match status" value="1"/>
</dbReference>
<protein>
    <recommendedName>
        <fullName evidence="1">non-specific serine/threonine protein kinase</fullName>
        <ecNumber evidence="1">2.7.11.1</ecNumber>
    </recommendedName>
</protein>
<gene>
    <name evidence="13" type="ORF">SAMN04489812_0928</name>
</gene>
<accession>A0A1H1PKF1</accession>